<evidence type="ECO:0000313" key="13">
    <source>
        <dbReference type="EMBL" id="KAJ3604345.1"/>
    </source>
</evidence>
<dbReference type="SMART" id="SM00487">
    <property type="entry name" value="DEXDc"/>
    <property type="match status" value="1"/>
</dbReference>
<dbReference type="Gene3D" id="3.40.50.300">
    <property type="entry name" value="P-loop containing nucleotide triphosphate hydrolases"/>
    <property type="match status" value="4"/>
</dbReference>
<dbReference type="OrthoDB" id="422663at2759"/>
<dbReference type="Proteomes" id="UP001148018">
    <property type="component" value="Unassembled WGS sequence"/>
</dbReference>
<keyword evidence="3" id="KW-0418">Kinase</keyword>
<dbReference type="Pfam" id="PF00406">
    <property type="entry name" value="ADK"/>
    <property type="match status" value="1"/>
</dbReference>
<evidence type="ECO:0000256" key="8">
    <source>
        <dbReference type="RuleBase" id="RU000492"/>
    </source>
</evidence>
<evidence type="ECO:0000256" key="3">
    <source>
        <dbReference type="ARBA" id="ARBA00022777"/>
    </source>
</evidence>
<dbReference type="GO" id="GO:0016787">
    <property type="term" value="F:hydrolase activity"/>
    <property type="evidence" value="ECO:0007669"/>
    <property type="project" value="UniProtKB-KW"/>
</dbReference>
<dbReference type="AlphaFoldDB" id="A0A9Q0IN65"/>
<feature type="compositionally biased region" description="Basic and acidic residues" evidence="10">
    <location>
        <begin position="230"/>
        <end position="239"/>
    </location>
</feature>
<keyword evidence="6 8" id="KW-0067">ATP-binding</keyword>
<dbReference type="InterPro" id="IPR027417">
    <property type="entry name" value="P-loop_NTPase"/>
</dbReference>
<evidence type="ECO:0000256" key="1">
    <source>
        <dbReference type="ARBA" id="ARBA00022679"/>
    </source>
</evidence>
<dbReference type="Pfam" id="PF00271">
    <property type="entry name" value="Helicase_C"/>
    <property type="match status" value="1"/>
</dbReference>
<organism evidence="13 14">
    <name type="scientific">Muraenolepis orangiensis</name>
    <name type="common">Patagonian moray cod</name>
    <dbReference type="NCBI Taxonomy" id="630683"/>
    <lineage>
        <taxon>Eukaryota</taxon>
        <taxon>Metazoa</taxon>
        <taxon>Chordata</taxon>
        <taxon>Craniata</taxon>
        <taxon>Vertebrata</taxon>
        <taxon>Euteleostomi</taxon>
        <taxon>Actinopterygii</taxon>
        <taxon>Neopterygii</taxon>
        <taxon>Teleostei</taxon>
        <taxon>Neoteleostei</taxon>
        <taxon>Acanthomorphata</taxon>
        <taxon>Zeiogadaria</taxon>
        <taxon>Gadariae</taxon>
        <taxon>Gadiformes</taxon>
        <taxon>Muraenolepidoidei</taxon>
        <taxon>Muraenolepididae</taxon>
        <taxon>Muraenolepis</taxon>
    </lineage>
</organism>
<dbReference type="GO" id="GO:0005524">
    <property type="term" value="F:ATP binding"/>
    <property type="evidence" value="ECO:0007669"/>
    <property type="project" value="UniProtKB-UniRule"/>
</dbReference>
<keyword evidence="1" id="KW-0808">Transferase</keyword>
<dbReference type="PROSITE" id="PS51194">
    <property type="entry name" value="HELICASE_CTER"/>
    <property type="match status" value="1"/>
</dbReference>
<dbReference type="EMBL" id="JANIIK010000044">
    <property type="protein sequence ID" value="KAJ3604345.1"/>
    <property type="molecule type" value="Genomic_DNA"/>
</dbReference>
<dbReference type="SUPFAM" id="SSF47391">
    <property type="entry name" value="Dimerization-anchoring domain of cAMP-dependent PK regulatory subunit"/>
    <property type="match status" value="1"/>
</dbReference>
<keyword evidence="4 8" id="KW-0378">Hydrolase</keyword>
<dbReference type="Pfam" id="PF00270">
    <property type="entry name" value="DEAD"/>
    <property type="match status" value="1"/>
</dbReference>
<dbReference type="CDD" id="cd01428">
    <property type="entry name" value="ADK"/>
    <property type="match status" value="1"/>
</dbReference>
<feature type="domain" description="Helicase ATP-binding" evidence="11">
    <location>
        <begin position="320"/>
        <end position="476"/>
    </location>
</feature>
<evidence type="ECO:0000256" key="9">
    <source>
        <dbReference type="RuleBase" id="RU365068"/>
    </source>
</evidence>
<feature type="compositionally biased region" description="Basic residues" evidence="10">
    <location>
        <begin position="249"/>
        <end position="259"/>
    </location>
</feature>
<proteinExistence type="inferred from homology"/>
<evidence type="ECO:0000256" key="5">
    <source>
        <dbReference type="ARBA" id="ARBA00022806"/>
    </source>
</evidence>
<comment type="catalytic activity">
    <reaction evidence="9">
        <text>ATP + H2O = ADP + phosphate + H(+)</text>
        <dbReference type="Rhea" id="RHEA:13065"/>
        <dbReference type="ChEBI" id="CHEBI:15377"/>
        <dbReference type="ChEBI" id="CHEBI:15378"/>
        <dbReference type="ChEBI" id="CHEBI:30616"/>
        <dbReference type="ChEBI" id="CHEBI:43474"/>
        <dbReference type="ChEBI" id="CHEBI:456216"/>
        <dbReference type="EC" id="3.6.4.13"/>
    </reaction>
</comment>
<reference evidence="13" key="1">
    <citation type="submission" date="2022-07" db="EMBL/GenBank/DDBJ databases">
        <title>Chromosome-level genome of Muraenolepis orangiensis.</title>
        <authorList>
            <person name="Kim J."/>
        </authorList>
    </citation>
    <scope>NUCLEOTIDE SEQUENCE</scope>
    <source>
        <strain evidence="13">KU_S4_2022</strain>
        <tissue evidence="13">Muscle</tissue>
    </source>
</reference>
<evidence type="ECO:0000256" key="2">
    <source>
        <dbReference type="ARBA" id="ARBA00022741"/>
    </source>
</evidence>
<feature type="domain" description="Helicase C-terminal" evidence="12">
    <location>
        <begin position="505"/>
        <end position="675"/>
    </location>
</feature>
<evidence type="ECO:0000256" key="7">
    <source>
        <dbReference type="ARBA" id="ARBA00022884"/>
    </source>
</evidence>
<dbReference type="InterPro" id="IPR000850">
    <property type="entry name" value="Adenylat/UMP-CMP_kin"/>
</dbReference>
<dbReference type="InterPro" id="IPR011545">
    <property type="entry name" value="DEAD/DEAH_box_helicase_dom"/>
</dbReference>
<dbReference type="GO" id="GO:0003723">
    <property type="term" value="F:RNA binding"/>
    <property type="evidence" value="ECO:0007669"/>
    <property type="project" value="UniProtKB-UniRule"/>
</dbReference>
<keyword evidence="5 8" id="KW-0347">Helicase</keyword>
<dbReference type="PANTHER" id="PTHR24031">
    <property type="entry name" value="RNA HELICASE"/>
    <property type="match status" value="1"/>
</dbReference>
<dbReference type="SUPFAM" id="SSF52540">
    <property type="entry name" value="P-loop containing nucleoside triphosphate hydrolases"/>
    <property type="match status" value="2"/>
</dbReference>
<dbReference type="GO" id="GO:0019205">
    <property type="term" value="F:nucleobase-containing compound kinase activity"/>
    <property type="evidence" value="ECO:0007669"/>
    <property type="project" value="InterPro"/>
</dbReference>
<dbReference type="InterPro" id="IPR001650">
    <property type="entry name" value="Helicase_C-like"/>
</dbReference>
<dbReference type="InterPro" id="IPR014001">
    <property type="entry name" value="Helicase_ATP-bd"/>
</dbReference>
<comment type="similarity">
    <text evidence="8">Belongs to the DEAD box helicase family.</text>
</comment>
<dbReference type="SMART" id="SM00490">
    <property type="entry name" value="HELICc"/>
    <property type="match status" value="1"/>
</dbReference>
<gene>
    <name evidence="13" type="ORF">NHX12_029086</name>
</gene>
<keyword evidence="2 8" id="KW-0547">Nucleotide-binding</keyword>
<accession>A0A9Q0IN65</accession>
<sequence>MDETMKPIKNHPEISAYAEKHEIFDLMQAMLSSLIVDKPDDPISYMISFLKRDRVEPGIIPNHTDVYHKTLFWPADPVVAQRLEMDAQPSEDQPWSLLLRRYSREKAGLRLAYRHIQKRILLVGPPGSGRSLQARRLADKHRLVDHSVVMQVLVQRMSAPDCTSRGWVLHGFPRDLEQARRLHEVFFLEMTEEVSMARLSLRTVDPISGKRYHALECPAPSLKLSLNIHTEESSTDRSKPLSNQERWLLKKQRAGKRKVTSQGSETTSSSKAPVSPSETTPTQSVHQEAPPTKSTSGFRSEGEGFHQRLLQQPGPPPSPGGDAGQSSGRVNHDQTGSGKTLSYGIPIVQSLQAVLPKIKRADGPLALILVPTRELAQQSFQIFQKLVKGINILVSTPGRLVDHINHTLNMVFSSVQWLVLDEADRILDMGFEKDLTIILNSLNSTGPSRQNVLLSATLTQDLTRLADVCLKDPVSVQVSEPASSEVTTSTGPAAGQSESFSVPEALTQHMVLVPSKLRLVCLASFIMDKCKFSQGNKMIVFMASCEAVEFLLTLFKSVLCGASTKHTPLTFLRLHGNMKQEERTEVYGEFSASKSGVLLCTDVAARGLDLPQVTWIVQYNPPVSAAEYVHRVGRTARIGAKGNSLLFLTPSESGYITELANHKISLSEMKLYDILSTLMQDDAYKGRGKYHSRSGDEAEDEEEGSVSADLRVLLWAGRDQLPEH</sequence>
<keyword evidence="7 9" id="KW-0694">RNA-binding</keyword>
<dbReference type="InterPro" id="IPR000629">
    <property type="entry name" value="RNA-helicase_DEAD-box_CS"/>
</dbReference>
<dbReference type="EC" id="3.6.4.13" evidence="9"/>
<comment type="domain">
    <text evidence="9">The Q motif is unique to and characteristic of the DEAD box family of RNA helicases and controls ATP binding and hydrolysis.</text>
</comment>
<dbReference type="CDD" id="cd22979">
    <property type="entry name" value="DD_AK8"/>
    <property type="match status" value="1"/>
</dbReference>
<evidence type="ECO:0000259" key="11">
    <source>
        <dbReference type="PROSITE" id="PS51192"/>
    </source>
</evidence>
<comment type="function">
    <text evidence="9">RNA helicase.</text>
</comment>
<evidence type="ECO:0000256" key="10">
    <source>
        <dbReference type="SAM" id="MobiDB-lite"/>
    </source>
</evidence>
<evidence type="ECO:0000259" key="12">
    <source>
        <dbReference type="PROSITE" id="PS51194"/>
    </source>
</evidence>
<dbReference type="GO" id="GO:0006139">
    <property type="term" value="P:nucleobase-containing compound metabolic process"/>
    <property type="evidence" value="ECO:0007669"/>
    <property type="project" value="InterPro"/>
</dbReference>
<feature type="region of interest" description="Disordered" evidence="10">
    <location>
        <begin position="686"/>
        <end position="706"/>
    </location>
</feature>
<comment type="caution">
    <text evidence="13">The sequence shown here is derived from an EMBL/GenBank/DDBJ whole genome shotgun (WGS) entry which is preliminary data.</text>
</comment>
<protein>
    <recommendedName>
        <fullName evidence="9">ATP-dependent RNA helicase</fullName>
        <ecNumber evidence="9">3.6.4.13</ecNumber>
    </recommendedName>
</protein>
<dbReference type="GO" id="GO:0003724">
    <property type="term" value="F:RNA helicase activity"/>
    <property type="evidence" value="ECO:0007669"/>
    <property type="project" value="UniProtKB-EC"/>
</dbReference>
<name>A0A9Q0IN65_9TELE</name>
<evidence type="ECO:0000313" key="14">
    <source>
        <dbReference type="Proteomes" id="UP001148018"/>
    </source>
</evidence>
<feature type="region of interest" description="Disordered" evidence="10">
    <location>
        <begin position="230"/>
        <end position="338"/>
    </location>
</feature>
<keyword evidence="14" id="KW-1185">Reference proteome</keyword>
<feature type="compositionally biased region" description="Polar residues" evidence="10">
    <location>
        <begin position="260"/>
        <end position="298"/>
    </location>
</feature>
<dbReference type="PROSITE" id="PS51192">
    <property type="entry name" value="HELICASE_ATP_BIND_1"/>
    <property type="match status" value="1"/>
</dbReference>
<evidence type="ECO:0000256" key="4">
    <source>
        <dbReference type="ARBA" id="ARBA00022801"/>
    </source>
</evidence>
<evidence type="ECO:0000256" key="6">
    <source>
        <dbReference type="ARBA" id="ARBA00022840"/>
    </source>
</evidence>
<dbReference type="CDD" id="cd18787">
    <property type="entry name" value="SF2_C_DEAD"/>
    <property type="match status" value="1"/>
</dbReference>
<dbReference type="PROSITE" id="PS00039">
    <property type="entry name" value="DEAD_ATP_HELICASE"/>
    <property type="match status" value="1"/>
</dbReference>